<dbReference type="GO" id="GO:0032259">
    <property type="term" value="P:methylation"/>
    <property type="evidence" value="ECO:0007669"/>
    <property type="project" value="UniProtKB-KW"/>
</dbReference>
<evidence type="ECO:0000256" key="2">
    <source>
        <dbReference type="ARBA" id="ARBA00022603"/>
    </source>
</evidence>
<evidence type="ECO:0000256" key="1">
    <source>
        <dbReference type="ARBA" id="ARBA00011900"/>
    </source>
</evidence>
<dbReference type="InterPro" id="IPR050953">
    <property type="entry name" value="N4_N6_ade-DNA_methylase"/>
</dbReference>
<dbReference type="GO" id="GO:0009007">
    <property type="term" value="F:site-specific DNA-methyltransferase (adenine-specific) activity"/>
    <property type="evidence" value="ECO:0007669"/>
    <property type="project" value="UniProtKB-EC"/>
</dbReference>
<comment type="caution">
    <text evidence="7">The sequence shown here is derived from an EMBL/GenBank/DDBJ whole genome shotgun (WGS) entry which is preliminary data.</text>
</comment>
<keyword evidence="3" id="KW-0808">Transferase</keyword>
<keyword evidence="7" id="KW-0378">Hydrolase</keyword>
<dbReference type="EMBL" id="SNRY01008567">
    <property type="protein sequence ID" value="KAA6308297.1"/>
    <property type="molecule type" value="Genomic_DNA"/>
</dbReference>
<feature type="non-terminal residue" evidence="7">
    <location>
        <position position="264"/>
    </location>
</feature>
<keyword evidence="4" id="KW-0680">Restriction system</keyword>
<name>A0A5J4PFP8_9ZZZZ</name>
<dbReference type="PANTHER" id="PTHR33841">
    <property type="entry name" value="DNA METHYLTRANSFERASE YEEA-RELATED"/>
    <property type="match status" value="1"/>
</dbReference>
<proteinExistence type="predicted"/>
<comment type="catalytic activity">
    <reaction evidence="6">
        <text>a 2'-deoxyadenosine in DNA + S-adenosyl-L-methionine = an N(6)-methyl-2'-deoxyadenosine in DNA + S-adenosyl-L-homocysteine + H(+)</text>
        <dbReference type="Rhea" id="RHEA:15197"/>
        <dbReference type="Rhea" id="RHEA-COMP:12418"/>
        <dbReference type="Rhea" id="RHEA-COMP:12419"/>
        <dbReference type="ChEBI" id="CHEBI:15378"/>
        <dbReference type="ChEBI" id="CHEBI:57856"/>
        <dbReference type="ChEBI" id="CHEBI:59789"/>
        <dbReference type="ChEBI" id="CHEBI:90615"/>
        <dbReference type="ChEBI" id="CHEBI:90616"/>
        <dbReference type="EC" id="2.1.1.72"/>
    </reaction>
</comment>
<sequence length="264" mass="31101">MLPRNGIRLFSYIPYKDLSSQKGWLLNDNRIIENIKRIEEVENSLGKAYKIRNGIATLSNDTYIFKPIGETQDCFLFENKGGKKYEIEKVICRDIIKPNILKYEYEIESVKEKLIYPYTNGISPFSLMNEKHLKSNFPKAYKYLLDNKEELQKRDKGNGNYGAWYAFGRTQALKNNGFKLLFPYMAKKPHFVFTDQKDMLIYCGYAIFNESQEELKILKCILESKVFEYYMANTSKPYSAGYFSYAKNYVKNFGIYELSEQDKY</sequence>
<organism evidence="7">
    <name type="scientific">termite gut metagenome</name>
    <dbReference type="NCBI Taxonomy" id="433724"/>
    <lineage>
        <taxon>unclassified sequences</taxon>
        <taxon>metagenomes</taxon>
        <taxon>organismal metagenomes</taxon>
    </lineage>
</organism>
<evidence type="ECO:0000256" key="3">
    <source>
        <dbReference type="ARBA" id="ARBA00022679"/>
    </source>
</evidence>
<dbReference type="GO" id="GO:0016787">
    <property type="term" value="F:hydrolase activity"/>
    <property type="evidence" value="ECO:0007669"/>
    <property type="project" value="UniProtKB-KW"/>
</dbReference>
<keyword evidence="5" id="KW-0238">DNA-binding</keyword>
<dbReference type="GO" id="GO:0009307">
    <property type="term" value="P:DNA restriction-modification system"/>
    <property type="evidence" value="ECO:0007669"/>
    <property type="project" value="UniProtKB-KW"/>
</dbReference>
<dbReference type="PANTHER" id="PTHR33841:SF6">
    <property type="entry name" value="TYPE II METHYLTRANSFERASE M.HINDII"/>
    <property type="match status" value="1"/>
</dbReference>
<protein>
    <recommendedName>
        <fullName evidence="1">site-specific DNA-methyltransferase (adenine-specific)</fullName>
        <ecNumber evidence="1">2.1.1.72</ecNumber>
    </recommendedName>
</protein>
<dbReference type="GO" id="GO:0003677">
    <property type="term" value="F:DNA binding"/>
    <property type="evidence" value="ECO:0007669"/>
    <property type="project" value="UniProtKB-KW"/>
</dbReference>
<reference evidence="7" key="1">
    <citation type="submission" date="2019-03" db="EMBL/GenBank/DDBJ databases">
        <title>Single cell metagenomics reveals metabolic interactions within the superorganism composed of flagellate Streblomastix strix and complex community of Bacteroidetes bacteria on its surface.</title>
        <authorList>
            <person name="Treitli S.C."/>
            <person name="Kolisko M."/>
            <person name="Husnik F."/>
            <person name="Keeling P."/>
            <person name="Hampl V."/>
        </authorList>
    </citation>
    <scope>NUCLEOTIDE SEQUENCE</scope>
    <source>
        <strain evidence="7">STM</strain>
    </source>
</reference>
<dbReference type="AlphaFoldDB" id="A0A5J4PFP8"/>
<accession>A0A5J4PFP8</accession>
<keyword evidence="2" id="KW-0489">Methyltransferase</keyword>
<evidence type="ECO:0000313" key="7">
    <source>
        <dbReference type="EMBL" id="KAA6308297.1"/>
    </source>
</evidence>
<evidence type="ECO:0000256" key="5">
    <source>
        <dbReference type="ARBA" id="ARBA00023125"/>
    </source>
</evidence>
<evidence type="ECO:0000256" key="6">
    <source>
        <dbReference type="ARBA" id="ARBA00047942"/>
    </source>
</evidence>
<dbReference type="EC" id="2.1.1.72" evidence="1"/>
<evidence type="ECO:0000256" key="4">
    <source>
        <dbReference type="ARBA" id="ARBA00022747"/>
    </source>
</evidence>
<gene>
    <name evidence="7" type="ORF">EZS27_040022</name>
</gene>